<evidence type="ECO:0000256" key="7">
    <source>
        <dbReference type="SAM" id="MobiDB-lite"/>
    </source>
</evidence>
<protein>
    <submittedName>
        <fullName evidence="10">MFS general substrate transporter</fullName>
    </submittedName>
</protein>
<keyword evidence="5 8" id="KW-0472">Membrane</keyword>
<feature type="transmembrane region" description="Helical" evidence="8">
    <location>
        <begin position="89"/>
        <end position="107"/>
    </location>
</feature>
<keyword evidence="4 8" id="KW-1133">Transmembrane helix</keyword>
<feature type="transmembrane region" description="Helical" evidence="8">
    <location>
        <begin position="144"/>
        <end position="165"/>
    </location>
</feature>
<keyword evidence="3 8" id="KW-0812">Transmembrane</keyword>
<dbReference type="PROSITE" id="PS50850">
    <property type="entry name" value="MFS"/>
    <property type="match status" value="1"/>
</dbReference>
<dbReference type="Gene3D" id="1.20.1250.20">
    <property type="entry name" value="MFS general substrate transporter like domains"/>
    <property type="match status" value="1"/>
</dbReference>
<keyword evidence="2" id="KW-0813">Transport</keyword>
<feature type="region of interest" description="Disordered" evidence="7">
    <location>
        <begin position="1"/>
        <end position="34"/>
    </location>
</feature>
<feature type="transmembrane region" description="Helical" evidence="8">
    <location>
        <begin position="248"/>
        <end position="268"/>
    </location>
</feature>
<accession>A0ABR1SDB1</accession>
<gene>
    <name evidence="10" type="ORF">PG993_011106</name>
</gene>
<keyword evidence="6" id="KW-0325">Glycoprotein</keyword>
<comment type="subcellular location">
    <subcellularLocation>
        <location evidence="1">Membrane</location>
        <topology evidence="1">Multi-pass membrane protein</topology>
    </subcellularLocation>
</comment>
<dbReference type="PANTHER" id="PTHR23501">
    <property type="entry name" value="MAJOR FACILITATOR SUPERFAMILY"/>
    <property type="match status" value="1"/>
</dbReference>
<evidence type="ECO:0000256" key="4">
    <source>
        <dbReference type="ARBA" id="ARBA00022989"/>
    </source>
</evidence>
<feature type="transmembrane region" description="Helical" evidence="8">
    <location>
        <begin position="523"/>
        <end position="540"/>
    </location>
</feature>
<feature type="transmembrane region" description="Helical" evidence="8">
    <location>
        <begin position="207"/>
        <end position="227"/>
    </location>
</feature>
<evidence type="ECO:0000313" key="10">
    <source>
        <dbReference type="EMBL" id="KAK8029815.1"/>
    </source>
</evidence>
<evidence type="ECO:0000256" key="5">
    <source>
        <dbReference type="ARBA" id="ARBA00023136"/>
    </source>
</evidence>
<evidence type="ECO:0000256" key="2">
    <source>
        <dbReference type="ARBA" id="ARBA00022448"/>
    </source>
</evidence>
<feature type="compositionally biased region" description="Basic and acidic residues" evidence="7">
    <location>
        <begin position="21"/>
        <end position="34"/>
    </location>
</feature>
<evidence type="ECO:0000256" key="6">
    <source>
        <dbReference type="ARBA" id="ARBA00023180"/>
    </source>
</evidence>
<dbReference type="Gene3D" id="1.20.1720.10">
    <property type="entry name" value="Multidrug resistance protein D"/>
    <property type="match status" value="1"/>
</dbReference>
<feature type="transmembrane region" description="Helical" evidence="8">
    <location>
        <begin position="274"/>
        <end position="295"/>
    </location>
</feature>
<evidence type="ECO:0000313" key="11">
    <source>
        <dbReference type="Proteomes" id="UP001444661"/>
    </source>
</evidence>
<evidence type="ECO:0000256" key="8">
    <source>
        <dbReference type="SAM" id="Phobius"/>
    </source>
</evidence>
<feature type="transmembrane region" description="Helical" evidence="8">
    <location>
        <begin position="49"/>
        <end position="69"/>
    </location>
</feature>
<comment type="caution">
    <text evidence="10">The sequence shown here is derived from an EMBL/GenBank/DDBJ whole genome shotgun (WGS) entry which is preliminary data.</text>
</comment>
<evidence type="ECO:0000256" key="1">
    <source>
        <dbReference type="ARBA" id="ARBA00004141"/>
    </source>
</evidence>
<evidence type="ECO:0000259" key="9">
    <source>
        <dbReference type="PROSITE" id="PS50850"/>
    </source>
</evidence>
<evidence type="ECO:0000256" key="3">
    <source>
        <dbReference type="ARBA" id="ARBA00022692"/>
    </source>
</evidence>
<dbReference type="InterPro" id="IPR036259">
    <property type="entry name" value="MFS_trans_sf"/>
</dbReference>
<dbReference type="EMBL" id="JAQQWK010000010">
    <property type="protein sequence ID" value="KAK8029815.1"/>
    <property type="molecule type" value="Genomic_DNA"/>
</dbReference>
<dbReference type="PANTHER" id="PTHR23501:SF187">
    <property type="entry name" value="MAJOR FACILITATOR SUPERFAMILY (MFS) PROFILE DOMAIN-CONTAINING PROTEIN"/>
    <property type="match status" value="1"/>
</dbReference>
<feature type="transmembrane region" description="Helical" evidence="8">
    <location>
        <begin position="177"/>
        <end position="201"/>
    </location>
</feature>
<dbReference type="InterPro" id="IPR011701">
    <property type="entry name" value="MFS"/>
</dbReference>
<feature type="transmembrane region" description="Helical" evidence="8">
    <location>
        <begin position="381"/>
        <end position="400"/>
    </location>
</feature>
<dbReference type="InterPro" id="IPR020846">
    <property type="entry name" value="MFS_dom"/>
</dbReference>
<feature type="domain" description="Major facilitator superfamily (MFS) profile" evidence="9">
    <location>
        <begin position="54"/>
        <end position="546"/>
    </location>
</feature>
<sequence>MSTGTAEPDAALAVTGASSDPGDHAGHPPSDKVQGEAQLKEEYSYKQDYRFWSIIFALCTMQILCSLENTVVVTSLPTIVHQLGLGSSYIWVTNIFFLATSVVQPLTGQLAGLFGRRHVALFVVALYTLGSGLCGGANGPAMLIAGRAVQGAGSGGMTAIMGIVISDLVPLRLRSAYQAILAMTYAIGMAIGPVVGGAIVQHTTWRWVFYINLPVGGVSLSLLWLFLRVKWDKDTKTWDKLKRIDYAGNFLLITATVSVLIALTWAGSVYPWSSYHILVPFIIGLAGLIGFFFLEESAWVLEPVMPLRLFSNRTSAIIYVNTFIVSMLNYWIFFFLPLYFQAVQLSTPTRSGVQILPITLIAVPGAAVGAVALAKWGRYKALHIIGFALLAAGIGSFAILDRDSSTAEWVCLQILPSIGAGMVLDTLLPAFQAGVEEVDSAAAAASWSFVRSFGNIWGVAIPGAVLNIYSSRYAAELITDTRARMSLQNGDAYSSGTRDFVTSFSEPMQSQIIAVFTRALSKVFLIGITFPAIAFLLSFVEREVRLRKTLETEFGLEENQKTMQNRNV</sequence>
<feature type="transmembrane region" description="Helical" evidence="8">
    <location>
        <begin position="316"/>
        <end position="340"/>
    </location>
</feature>
<reference evidence="10 11" key="1">
    <citation type="submission" date="2023-01" db="EMBL/GenBank/DDBJ databases">
        <title>Analysis of 21 Apiospora genomes using comparative genomics revels a genus with tremendous synthesis potential of carbohydrate active enzymes and secondary metabolites.</title>
        <authorList>
            <person name="Sorensen T."/>
        </authorList>
    </citation>
    <scope>NUCLEOTIDE SEQUENCE [LARGE SCALE GENOMIC DNA]</scope>
    <source>
        <strain evidence="10 11">CBS 33761</strain>
    </source>
</reference>
<dbReference type="Proteomes" id="UP001444661">
    <property type="component" value="Unassembled WGS sequence"/>
</dbReference>
<dbReference type="PRINTS" id="PR01036">
    <property type="entry name" value="TCRTETB"/>
</dbReference>
<organism evidence="10 11">
    <name type="scientific">Apiospora rasikravindrae</name>
    <dbReference type="NCBI Taxonomy" id="990691"/>
    <lineage>
        <taxon>Eukaryota</taxon>
        <taxon>Fungi</taxon>
        <taxon>Dikarya</taxon>
        <taxon>Ascomycota</taxon>
        <taxon>Pezizomycotina</taxon>
        <taxon>Sordariomycetes</taxon>
        <taxon>Xylariomycetidae</taxon>
        <taxon>Amphisphaeriales</taxon>
        <taxon>Apiosporaceae</taxon>
        <taxon>Apiospora</taxon>
    </lineage>
</organism>
<name>A0ABR1SDB1_9PEZI</name>
<keyword evidence="11" id="KW-1185">Reference proteome</keyword>
<dbReference type="Pfam" id="PF07690">
    <property type="entry name" value="MFS_1"/>
    <property type="match status" value="1"/>
</dbReference>
<dbReference type="SUPFAM" id="SSF103473">
    <property type="entry name" value="MFS general substrate transporter"/>
    <property type="match status" value="1"/>
</dbReference>
<feature type="transmembrane region" description="Helical" evidence="8">
    <location>
        <begin position="352"/>
        <end position="374"/>
    </location>
</feature>
<feature type="transmembrane region" description="Helical" evidence="8">
    <location>
        <begin position="119"/>
        <end position="138"/>
    </location>
</feature>
<proteinExistence type="predicted"/>